<keyword evidence="3" id="KW-0560">Oxidoreductase</keyword>
<dbReference type="GO" id="GO:0016702">
    <property type="term" value="F:oxidoreductase activity, acting on single donors with incorporation of molecular oxygen, incorporation of two atoms of oxygen"/>
    <property type="evidence" value="ECO:0007669"/>
    <property type="project" value="InterPro"/>
</dbReference>
<organism evidence="3 4">
    <name type="scientific">Nocardia uniformis</name>
    <dbReference type="NCBI Taxonomy" id="53432"/>
    <lineage>
        <taxon>Bacteria</taxon>
        <taxon>Bacillati</taxon>
        <taxon>Actinomycetota</taxon>
        <taxon>Actinomycetes</taxon>
        <taxon>Mycobacteriales</taxon>
        <taxon>Nocardiaceae</taxon>
        <taxon>Nocardia</taxon>
    </lineage>
</organism>
<proteinExistence type="predicted"/>
<evidence type="ECO:0000259" key="2">
    <source>
        <dbReference type="Pfam" id="PF00775"/>
    </source>
</evidence>
<dbReference type="InterPro" id="IPR006311">
    <property type="entry name" value="TAT_signal"/>
</dbReference>
<sequence>MSAGAPNRRTVLTALGLGLATAGCGAVDSGRPVATSRRGGESAPGCVLTPEGTEGPYYVDTDLIRGDIREGRPGAPLSLRVTVVDADSCDPLRAAAVDIWHADARGAYSGVEEESRFLRGIQHTDNAGIVSFSTIVPGWYDNRTIHIHVKVHVGGQEVHTGQVYFDDEVTAAVAAVAPYADRADPRTRNDQDFLFRRGDDHALLSVAGHPSTGYRADITIGVRA</sequence>
<accession>A0A849C9R5</accession>
<feature type="domain" description="Intradiol ring-cleavage dioxygenases" evidence="2">
    <location>
        <begin position="57"/>
        <end position="153"/>
    </location>
</feature>
<evidence type="ECO:0000313" key="4">
    <source>
        <dbReference type="Proteomes" id="UP000586827"/>
    </source>
</evidence>
<keyword evidence="3" id="KW-0223">Dioxygenase</keyword>
<dbReference type="AlphaFoldDB" id="A0A849C9R5"/>
<dbReference type="EMBL" id="JABELX010000009">
    <property type="protein sequence ID" value="NNH73110.1"/>
    <property type="molecule type" value="Genomic_DNA"/>
</dbReference>
<protein>
    <submittedName>
        <fullName evidence="3">Intradiol ring-cleavage dioxygenase</fullName>
    </submittedName>
</protein>
<evidence type="ECO:0000313" key="3">
    <source>
        <dbReference type="EMBL" id="NNH73110.1"/>
    </source>
</evidence>
<keyword evidence="4" id="KW-1185">Reference proteome</keyword>
<dbReference type="SUPFAM" id="SSF49482">
    <property type="entry name" value="Aromatic compound dioxygenase"/>
    <property type="match status" value="1"/>
</dbReference>
<dbReference type="InterPro" id="IPR015889">
    <property type="entry name" value="Intradiol_dOase_core"/>
</dbReference>
<dbReference type="Proteomes" id="UP000586827">
    <property type="component" value="Unassembled WGS sequence"/>
</dbReference>
<gene>
    <name evidence="3" type="ORF">HLB23_25155</name>
</gene>
<dbReference type="RefSeq" id="WP_067523389.1">
    <property type="nucleotide sequence ID" value="NZ_JABELX010000009.1"/>
</dbReference>
<evidence type="ECO:0000256" key="1">
    <source>
        <dbReference type="SAM" id="MobiDB-lite"/>
    </source>
</evidence>
<dbReference type="PANTHER" id="PTHR34315:SF1">
    <property type="entry name" value="INTRADIOL RING-CLEAVAGE DIOXYGENASES DOMAIN-CONTAINING PROTEIN-RELATED"/>
    <property type="match status" value="1"/>
</dbReference>
<dbReference type="CDD" id="cd03457">
    <property type="entry name" value="intradiol_dioxygenase_like"/>
    <property type="match status" value="1"/>
</dbReference>
<dbReference type="PROSITE" id="PS51318">
    <property type="entry name" value="TAT"/>
    <property type="match status" value="1"/>
</dbReference>
<dbReference type="InterPro" id="IPR000627">
    <property type="entry name" value="Intradiol_dOase_C"/>
</dbReference>
<reference evidence="3 4" key="1">
    <citation type="submission" date="2020-05" db="EMBL/GenBank/DDBJ databases">
        <title>MicrobeNet Type strains.</title>
        <authorList>
            <person name="Nicholson A.C."/>
        </authorList>
    </citation>
    <scope>NUCLEOTIDE SEQUENCE [LARGE SCALE GENOMIC DNA]</scope>
    <source>
        <strain evidence="3 4">JCM 3224</strain>
    </source>
</reference>
<dbReference type="PANTHER" id="PTHR34315">
    <property type="match status" value="1"/>
</dbReference>
<dbReference type="Gene3D" id="2.60.130.10">
    <property type="entry name" value="Aromatic compound dioxygenase"/>
    <property type="match status" value="1"/>
</dbReference>
<feature type="region of interest" description="Disordered" evidence="1">
    <location>
        <begin position="29"/>
        <end position="49"/>
    </location>
</feature>
<dbReference type="GO" id="GO:0008199">
    <property type="term" value="F:ferric iron binding"/>
    <property type="evidence" value="ECO:0007669"/>
    <property type="project" value="InterPro"/>
</dbReference>
<name>A0A849C9R5_9NOCA</name>
<dbReference type="Pfam" id="PF00775">
    <property type="entry name" value="Dioxygenase_C"/>
    <property type="match status" value="1"/>
</dbReference>
<comment type="caution">
    <text evidence="3">The sequence shown here is derived from an EMBL/GenBank/DDBJ whole genome shotgun (WGS) entry which is preliminary data.</text>
</comment>